<dbReference type="PANTHER" id="PTHR41299:SF1">
    <property type="entry name" value="THIAMINE PYROPHOSPHOKINASE"/>
    <property type="match status" value="1"/>
</dbReference>
<organism evidence="7">
    <name type="scientific">marine metagenome</name>
    <dbReference type="NCBI Taxonomy" id="408172"/>
    <lineage>
        <taxon>unclassified sequences</taxon>
        <taxon>metagenomes</taxon>
        <taxon>ecological metagenomes</taxon>
    </lineage>
</organism>
<dbReference type="GO" id="GO:0009229">
    <property type="term" value="P:thiamine diphosphate biosynthetic process"/>
    <property type="evidence" value="ECO:0007669"/>
    <property type="project" value="InterPro"/>
</dbReference>
<protein>
    <submittedName>
        <fullName evidence="7">Uncharacterized protein</fullName>
    </submittedName>
</protein>
<feature type="domain" description="Thiamin pyrophosphokinase catalytic" evidence="5">
    <location>
        <begin position="24"/>
        <end position="123"/>
    </location>
</feature>
<accession>A0A382G3V4</accession>
<dbReference type="InterPro" id="IPR053149">
    <property type="entry name" value="TPK"/>
</dbReference>
<evidence type="ECO:0000256" key="3">
    <source>
        <dbReference type="ARBA" id="ARBA00022777"/>
    </source>
</evidence>
<keyword evidence="4" id="KW-0067">ATP-binding</keyword>
<keyword evidence="3" id="KW-0418">Kinase</keyword>
<dbReference type="SUPFAM" id="SSF63999">
    <property type="entry name" value="Thiamin pyrophosphokinase, catalytic domain"/>
    <property type="match status" value="1"/>
</dbReference>
<sequence>MIQEPVVILANGNFPSHEVPLGKLQDANTIICCDGAVNNLVKKGVEPQYILGDMDSIDDSLKNKYRDIMIKLPDQNDNDLRKAINWAETNKIKEAAILGAIGKRDDHSLANIFTLLQYPTQLQMIIYTDHGLFSVVENENIFDSFPGQQISLFATDQSIEVTSNNLKYNMNNKVLNNLYCGSLNESFKDSFTLSLSHGRILVYQIFA</sequence>
<dbReference type="Pfam" id="PF21275">
    <property type="entry name" value="Thi_PPkinase_C"/>
    <property type="match status" value="1"/>
</dbReference>
<dbReference type="InterPro" id="IPR006282">
    <property type="entry name" value="Thi_PPkinase"/>
</dbReference>
<dbReference type="GO" id="GO:0005524">
    <property type="term" value="F:ATP binding"/>
    <property type="evidence" value="ECO:0007669"/>
    <property type="project" value="UniProtKB-KW"/>
</dbReference>
<dbReference type="InterPro" id="IPR049442">
    <property type="entry name" value="Thi_PPkinase-like_C"/>
</dbReference>
<dbReference type="InterPro" id="IPR007371">
    <property type="entry name" value="TPK_catalytic"/>
</dbReference>
<dbReference type="CDD" id="cd07995">
    <property type="entry name" value="TPK"/>
    <property type="match status" value="1"/>
</dbReference>
<proteinExistence type="predicted"/>
<gene>
    <name evidence="7" type="ORF">METZ01_LOCUS222802</name>
</gene>
<dbReference type="Pfam" id="PF04263">
    <property type="entry name" value="TPK_catalytic"/>
    <property type="match status" value="1"/>
</dbReference>
<keyword evidence="2" id="KW-0547">Nucleotide-binding</keyword>
<reference evidence="7" key="1">
    <citation type="submission" date="2018-05" db="EMBL/GenBank/DDBJ databases">
        <authorList>
            <person name="Lanie J.A."/>
            <person name="Ng W.-L."/>
            <person name="Kazmierczak K.M."/>
            <person name="Andrzejewski T.M."/>
            <person name="Davidsen T.M."/>
            <person name="Wayne K.J."/>
            <person name="Tettelin H."/>
            <person name="Glass J.I."/>
            <person name="Rusch D."/>
            <person name="Podicherti R."/>
            <person name="Tsui H.-C.T."/>
            <person name="Winkler M.E."/>
        </authorList>
    </citation>
    <scope>NUCLEOTIDE SEQUENCE</scope>
</reference>
<dbReference type="EMBL" id="UINC01053438">
    <property type="protein sequence ID" value="SVB69948.1"/>
    <property type="molecule type" value="Genomic_DNA"/>
</dbReference>
<dbReference type="GO" id="GO:0006772">
    <property type="term" value="P:thiamine metabolic process"/>
    <property type="evidence" value="ECO:0007669"/>
    <property type="project" value="InterPro"/>
</dbReference>
<evidence type="ECO:0000256" key="4">
    <source>
        <dbReference type="ARBA" id="ARBA00022840"/>
    </source>
</evidence>
<evidence type="ECO:0000313" key="7">
    <source>
        <dbReference type="EMBL" id="SVB69948.1"/>
    </source>
</evidence>
<dbReference type="PANTHER" id="PTHR41299">
    <property type="entry name" value="THIAMINE PYROPHOSPHOKINASE"/>
    <property type="match status" value="1"/>
</dbReference>
<dbReference type="GO" id="GO:0004788">
    <property type="term" value="F:thiamine diphosphokinase activity"/>
    <property type="evidence" value="ECO:0007669"/>
    <property type="project" value="InterPro"/>
</dbReference>
<evidence type="ECO:0000256" key="1">
    <source>
        <dbReference type="ARBA" id="ARBA00022679"/>
    </source>
</evidence>
<keyword evidence="1" id="KW-0808">Transferase</keyword>
<dbReference type="GO" id="GO:0016301">
    <property type="term" value="F:kinase activity"/>
    <property type="evidence" value="ECO:0007669"/>
    <property type="project" value="UniProtKB-KW"/>
</dbReference>
<name>A0A382G3V4_9ZZZZ</name>
<dbReference type="AlphaFoldDB" id="A0A382G3V4"/>
<dbReference type="Gene3D" id="3.40.50.10240">
    <property type="entry name" value="Thiamin pyrophosphokinase, catalytic domain"/>
    <property type="match status" value="1"/>
</dbReference>
<evidence type="ECO:0000256" key="2">
    <source>
        <dbReference type="ARBA" id="ARBA00022741"/>
    </source>
</evidence>
<feature type="domain" description="Thiamin pyrophosphokinase-like substrate-binding" evidence="6">
    <location>
        <begin position="131"/>
        <end position="203"/>
    </location>
</feature>
<evidence type="ECO:0000259" key="6">
    <source>
        <dbReference type="Pfam" id="PF21275"/>
    </source>
</evidence>
<dbReference type="NCBIfam" id="TIGR01378">
    <property type="entry name" value="thi_PPkinase"/>
    <property type="match status" value="1"/>
</dbReference>
<dbReference type="InterPro" id="IPR036759">
    <property type="entry name" value="TPK_catalytic_sf"/>
</dbReference>
<evidence type="ECO:0000259" key="5">
    <source>
        <dbReference type="Pfam" id="PF04263"/>
    </source>
</evidence>